<dbReference type="PANTHER" id="PTHR34048">
    <property type="entry name" value="LOW-DENSITY RECEPTOR-LIKE PROTEIN"/>
    <property type="match status" value="1"/>
</dbReference>
<keyword evidence="2" id="KW-0472">Membrane</keyword>
<name>A0A7S6RG24_9CYAN</name>
<dbReference type="RefSeq" id="WP_200989647.1">
    <property type="nucleotide sequence ID" value="NZ_CP063311.1"/>
</dbReference>
<gene>
    <name evidence="3" type="ORF">IM676_07710</name>
</gene>
<organism evidence="3 4">
    <name type="scientific">Anabaenopsis elenkinii CCIBt3563</name>
    <dbReference type="NCBI Taxonomy" id="2779889"/>
    <lineage>
        <taxon>Bacteria</taxon>
        <taxon>Bacillati</taxon>
        <taxon>Cyanobacteriota</taxon>
        <taxon>Cyanophyceae</taxon>
        <taxon>Nostocales</taxon>
        <taxon>Nodulariaceae</taxon>
        <taxon>Anabaenopsis</taxon>
    </lineage>
</organism>
<dbReference type="PANTHER" id="PTHR34048:SF3">
    <property type="entry name" value="LOW-DENSITY RECEPTOR-LIKE PROTEIN"/>
    <property type="match status" value="1"/>
</dbReference>
<evidence type="ECO:0000256" key="1">
    <source>
        <dbReference type="SAM" id="Coils"/>
    </source>
</evidence>
<evidence type="ECO:0000313" key="4">
    <source>
        <dbReference type="Proteomes" id="UP000593846"/>
    </source>
</evidence>
<evidence type="ECO:0008006" key="5">
    <source>
        <dbReference type="Google" id="ProtNLM"/>
    </source>
</evidence>
<evidence type="ECO:0000313" key="3">
    <source>
        <dbReference type="EMBL" id="QOV24125.1"/>
    </source>
</evidence>
<feature type="coiled-coil region" evidence="1">
    <location>
        <begin position="68"/>
        <end position="95"/>
    </location>
</feature>
<keyword evidence="4" id="KW-1185">Reference proteome</keyword>
<keyword evidence="1" id="KW-0175">Coiled coil</keyword>
<reference evidence="4" key="1">
    <citation type="submission" date="2020-10" db="EMBL/GenBank/DDBJ databases">
        <title>Genome-based taxonomic classification of the species Anabaenopsis elenkinii.</title>
        <authorList>
            <person name="Delbaje E."/>
            <person name="Andreote A.P.D."/>
            <person name="Pellegrinetti T.A."/>
            <person name="Cruz R.B."/>
            <person name="Branco L.H.Z."/>
            <person name="Fiore M.F."/>
        </authorList>
    </citation>
    <scope>NUCLEOTIDE SEQUENCE [LARGE SCALE GENOMIC DNA]</scope>
    <source>
        <strain evidence="4">CCIBt3563</strain>
    </source>
</reference>
<dbReference type="Proteomes" id="UP000593846">
    <property type="component" value="Chromosome"/>
</dbReference>
<sequence length="116" mass="12448">MSQRDGFGSGFVVGTIFGSIVGGIVGAVIVSRQSEELTAESAELTNGQLKTKKVSPKQRQMFVSDDEAMEMETARRSLEDKIAQLNATIDEVRQQLGNVNGGSSQLVNDRSLTPDS</sequence>
<keyword evidence="2" id="KW-1133">Transmembrane helix</keyword>
<keyword evidence="2" id="KW-0812">Transmembrane</keyword>
<dbReference type="AlphaFoldDB" id="A0A7S6RG24"/>
<protein>
    <recommendedName>
        <fullName evidence="5">Gas vesicle protein</fullName>
    </recommendedName>
</protein>
<accession>A0A7S6RG24</accession>
<dbReference type="KEGG" id="aee:IM676_07710"/>
<dbReference type="EMBL" id="CP063311">
    <property type="protein sequence ID" value="QOV24125.1"/>
    <property type="molecule type" value="Genomic_DNA"/>
</dbReference>
<evidence type="ECO:0000256" key="2">
    <source>
        <dbReference type="SAM" id="Phobius"/>
    </source>
</evidence>
<feature type="transmembrane region" description="Helical" evidence="2">
    <location>
        <begin position="6"/>
        <end position="30"/>
    </location>
</feature>
<proteinExistence type="predicted"/>
<dbReference type="InterPro" id="IPR040377">
    <property type="entry name" value="Ssl2009-like"/>
</dbReference>